<name>A0ACD5DD42_9LACO</name>
<keyword evidence="1" id="KW-0808">Transferase</keyword>
<evidence type="ECO:0000313" key="2">
    <source>
        <dbReference type="Proteomes" id="UP001149860"/>
    </source>
</evidence>
<keyword evidence="1" id="KW-0489">Methyltransferase</keyword>
<proteinExistence type="predicted"/>
<accession>A0ACD5DD42</accession>
<keyword evidence="2" id="KW-1185">Reference proteome</keyword>
<evidence type="ECO:0000313" key="1">
    <source>
        <dbReference type="EMBL" id="XFD39066.1"/>
    </source>
</evidence>
<dbReference type="EC" id="2.1.1.297" evidence="1"/>
<organism evidence="1 2">
    <name type="scientific">Lentilactobacillus terminaliae</name>
    <dbReference type="NCBI Taxonomy" id="3003483"/>
    <lineage>
        <taxon>Bacteria</taxon>
        <taxon>Bacillati</taxon>
        <taxon>Bacillota</taxon>
        <taxon>Bacilli</taxon>
        <taxon>Lactobacillales</taxon>
        <taxon>Lactobacillaceae</taxon>
        <taxon>Lentilactobacillus</taxon>
    </lineage>
</organism>
<reference evidence="1" key="1">
    <citation type="submission" date="2024-08" db="EMBL/GenBank/DDBJ databases">
        <title>Lentilactobacillus sp. nov., isolated from tree bark.</title>
        <authorList>
            <person name="Phuengjayaem S."/>
            <person name="Tanasupawat S."/>
        </authorList>
    </citation>
    <scope>NUCLEOTIDE SEQUENCE</scope>
    <source>
        <strain evidence="1">SPB1-3</strain>
    </source>
</reference>
<dbReference type="Proteomes" id="UP001149860">
    <property type="component" value="Chromosome"/>
</dbReference>
<dbReference type="EMBL" id="CP168151">
    <property type="protein sequence ID" value="XFD39066.1"/>
    <property type="molecule type" value="Genomic_DNA"/>
</dbReference>
<protein>
    <submittedName>
        <fullName evidence="1">Peptide chain release factor N(5)-glutamine methyltransferase</fullName>
        <ecNumber evidence="1">2.1.1.297</ecNumber>
    </submittedName>
</protein>
<gene>
    <name evidence="1" type="primary">prmC</name>
    <name evidence="1" type="ORF">O0236_006410</name>
</gene>
<sequence length="282" mass="31802">MTKTYFEARQWASFTLKDNSEFNTLTDVDFIMTHLFNISQVQLLIKNQTEMASKDWQEFQRVVNEIATGVPPQYAIGKADFYGMQLKVNQQVLIPRVETEELIDWILESTTEIKDESLRFLDIGTGSGAIAIAIKKNRPNFNVTASDISSEALKIASENAKEQNVDISFILSDVFDNISDKYDIIVSNPPYISESEIGDMGDSVVKYEPALALFAPDDGLAVYKRIIANLDQHLNGSGMLFFEIGFQQEQAVEKLLTKHFDEASVTSRHDVAGNQRMIKLKK</sequence>